<evidence type="ECO:0000256" key="2">
    <source>
        <dbReference type="ARBA" id="ARBA00022692"/>
    </source>
</evidence>
<dbReference type="EMBL" id="JAIZPD010000003">
    <property type="protein sequence ID" value="KAH0965086.1"/>
    <property type="molecule type" value="Genomic_DNA"/>
</dbReference>
<comment type="caution">
    <text evidence="9">The sequence shown here is derived from an EMBL/GenBank/DDBJ whole genome shotgun (WGS) entry which is preliminary data.</text>
</comment>
<feature type="domain" description="Rhodopsin" evidence="8">
    <location>
        <begin position="47"/>
        <end position="286"/>
    </location>
</feature>
<evidence type="ECO:0000256" key="5">
    <source>
        <dbReference type="ARBA" id="ARBA00038359"/>
    </source>
</evidence>
<feature type="transmembrane region" description="Helical" evidence="7">
    <location>
        <begin position="142"/>
        <end position="164"/>
    </location>
</feature>
<comment type="subcellular location">
    <subcellularLocation>
        <location evidence="1">Membrane</location>
        <topology evidence="1">Multi-pass membrane protein</topology>
    </subcellularLocation>
</comment>
<feature type="transmembrane region" description="Helical" evidence="7">
    <location>
        <begin position="265"/>
        <end position="284"/>
    </location>
</feature>
<evidence type="ECO:0000256" key="6">
    <source>
        <dbReference type="SAM" id="MobiDB-lite"/>
    </source>
</evidence>
<dbReference type="GO" id="GO:0016020">
    <property type="term" value="C:membrane"/>
    <property type="evidence" value="ECO:0007669"/>
    <property type="project" value="UniProtKB-SubCell"/>
</dbReference>
<accession>A0A9P8SJN1</accession>
<keyword evidence="10" id="KW-1185">Reference proteome</keyword>
<dbReference type="InterPro" id="IPR052337">
    <property type="entry name" value="SAT4-like"/>
</dbReference>
<feature type="transmembrane region" description="Helical" evidence="7">
    <location>
        <begin position="29"/>
        <end position="51"/>
    </location>
</feature>
<evidence type="ECO:0000256" key="3">
    <source>
        <dbReference type="ARBA" id="ARBA00022989"/>
    </source>
</evidence>
<evidence type="ECO:0000313" key="10">
    <source>
        <dbReference type="Proteomes" id="UP000824596"/>
    </source>
</evidence>
<comment type="similarity">
    <text evidence="5">Belongs to the SAT4 family.</text>
</comment>
<dbReference type="RefSeq" id="XP_044722599.1">
    <property type="nucleotide sequence ID" value="XM_044861573.1"/>
</dbReference>
<reference evidence="9" key="1">
    <citation type="submission" date="2021-09" db="EMBL/GenBank/DDBJ databases">
        <title>A high-quality genome of the endoparasitic fungus Hirsutella rhossiliensis with a comparison of Hirsutella genomes reveals transposable elements contributing to genome size variation.</title>
        <authorList>
            <person name="Lin R."/>
            <person name="Jiao Y."/>
            <person name="Sun X."/>
            <person name="Ling J."/>
            <person name="Xie B."/>
            <person name="Cheng X."/>
        </authorList>
    </citation>
    <scope>NUCLEOTIDE SEQUENCE</scope>
    <source>
        <strain evidence="9">HR02</strain>
    </source>
</reference>
<evidence type="ECO:0000313" key="9">
    <source>
        <dbReference type="EMBL" id="KAH0965086.1"/>
    </source>
</evidence>
<dbReference type="PANTHER" id="PTHR33048">
    <property type="entry name" value="PTH11-LIKE INTEGRAL MEMBRANE PROTEIN (AFU_ORTHOLOGUE AFUA_5G11245)"/>
    <property type="match status" value="1"/>
</dbReference>
<feature type="transmembrane region" description="Helical" evidence="7">
    <location>
        <begin position="192"/>
        <end position="214"/>
    </location>
</feature>
<name>A0A9P8SJN1_9HYPO</name>
<keyword evidence="2 7" id="KW-0812">Transmembrane</keyword>
<evidence type="ECO:0000256" key="1">
    <source>
        <dbReference type="ARBA" id="ARBA00004141"/>
    </source>
</evidence>
<feature type="transmembrane region" description="Helical" evidence="7">
    <location>
        <begin position="107"/>
        <end position="130"/>
    </location>
</feature>
<evidence type="ECO:0000259" key="8">
    <source>
        <dbReference type="Pfam" id="PF20684"/>
    </source>
</evidence>
<protein>
    <submittedName>
        <fullName evidence="9">Integral membrane protein</fullName>
    </submittedName>
</protein>
<dbReference type="InterPro" id="IPR049326">
    <property type="entry name" value="Rhodopsin_dom_fungi"/>
</dbReference>
<dbReference type="Pfam" id="PF20684">
    <property type="entry name" value="Fung_rhodopsin"/>
    <property type="match status" value="1"/>
</dbReference>
<dbReference type="OrthoDB" id="5429740at2759"/>
<dbReference type="GeneID" id="68352231"/>
<keyword evidence="4 7" id="KW-0472">Membrane</keyword>
<keyword evidence="3 7" id="KW-1133">Transmembrane helix</keyword>
<sequence length="380" mass="41963">MSSPGGPAAGGPPAFPPPEHPEDPGRGPMILGTTWTLTFLCIVFISARLLVRVKVIRAVSADDWFMLAAGMLQVTFQACVTRAYLWGFGKHDKDLTFDPQIINILKWVWISTTPAILVSILARISAAILLIRIFGNKKWLKWFLVVFTTLQSIVAGLVIIFVWAQVSPVEGLWNPLLPARRWNPSIQQNTAYLGQSLFTFSDLTYVLFPIMIIFKLNMPLRRKLGLAGLMAASLFTMVASIMKTVTSQASSASEGDLQYRGTMAIFWSAFEQSFVIIMTCIPPLRSAKQLFKRRDGAAGSSAMGLARLGRSYRSSKLDSDRSRKPSFLDEGEQALRDTSVPYGRAGSRGPSSQSLETGNIRRTDQYAVAYSGKAEPREDV</sequence>
<dbReference type="Proteomes" id="UP000824596">
    <property type="component" value="Unassembled WGS sequence"/>
</dbReference>
<feature type="compositionally biased region" description="Basic and acidic residues" evidence="6">
    <location>
        <begin position="316"/>
        <end position="327"/>
    </location>
</feature>
<dbReference type="AlphaFoldDB" id="A0A9P8SJN1"/>
<feature type="region of interest" description="Disordered" evidence="6">
    <location>
        <begin position="316"/>
        <end position="380"/>
    </location>
</feature>
<organism evidence="9 10">
    <name type="scientific">Hirsutella rhossiliensis</name>
    <dbReference type="NCBI Taxonomy" id="111463"/>
    <lineage>
        <taxon>Eukaryota</taxon>
        <taxon>Fungi</taxon>
        <taxon>Dikarya</taxon>
        <taxon>Ascomycota</taxon>
        <taxon>Pezizomycotina</taxon>
        <taxon>Sordariomycetes</taxon>
        <taxon>Hypocreomycetidae</taxon>
        <taxon>Hypocreales</taxon>
        <taxon>Ophiocordycipitaceae</taxon>
        <taxon>Hirsutella</taxon>
    </lineage>
</organism>
<proteinExistence type="inferred from homology"/>
<feature type="transmembrane region" description="Helical" evidence="7">
    <location>
        <begin position="63"/>
        <end position="87"/>
    </location>
</feature>
<evidence type="ECO:0000256" key="7">
    <source>
        <dbReference type="SAM" id="Phobius"/>
    </source>
</evidence>
<feature type="region of interest" description="Disordered" evidence="6">
    <location>
        <begin position="1"/>
        <end position="27"/>
    </location>
</feature>
<evidence type="ECO:0000256" key="4">
    <source>
        <dbReference type="ARBA" id="ARBA00023136"/>
    </source>
</evidence>
<gene>
    <name evidence="9" type="ORF">HRG_03102</name>
</gene>
<dbReference type="PANTHER" id="PTHR33048:SF47">
    <property type="entry name" value="INTEGRAL MEMBRANE PROTEIN-RELATED"/>
    <property type="match status" value="1"/>
</dbReference>
<feature type="transmembrane region" description="Helical" evidence="7">
    <location>
        <begin position="226"/>
        <end position="245"/>
    </location>
</feature>